<sequence length="170" mass="18281">MRPTATRLALPRPPSEAQRRAKSSMGPLLPPTTLTTPAQEPRLTQITQAPPSARSSPSSAVSPSPPLSPPTSPPLTDPRPLPRLRAPSRHRRLLRHEAAQPRKGTGPVRRPQGQDWRAVADAGRCALSVASRCCRGATGHGAVELTRHPQMRHAQARRSSDAGAQGDPRR</sequence>
<feature type="region of interest" description="Disordered" evidence="1">
    <location>
        <begin position="1"/>
        <end position="115"/>
    </location>
</feature>
<protein>
    <submittedName>
        <fullName evidence="2">Uncharacterized protein</fullName>
    </submittedName>
</protein>
<feature type="compositionally biased region" description="Pro residues" evidence="1">
    <location>
        <begin position="63"/>
        <end position="81"/>
    </location>
</feature>
<dbReference type="Proteomes" id="UP000311382">
    <property type="component" value="Unassembled WGS sequence"/>
</dbReference>
<accession>A0A5C5FTJ0</accession>
<reference evidence="2 3" key="1">
    <citation type="submission" date="2019-03" db="EMBL/GenBank/DDBJ databases">
        <title>Rhodosporidium diobovatum UCD-FST 08-225 genome sequencing, assembly, and annotation.</title>
        <authorList>
            <person name="Fakankun I.U."/>
            <person name="Fristensky B."/>
            <person name="Levin D.B."/>
        </authorList>
    </citation>
    <scope>NUCLEOTIDE SEQUENCE [LARGE SCALE GENOMIC DNA]</scope>
    <source>
        <strain evidence="2 3">UCD-FST 08-225</strain>
    </source>
</reference>
<dbReference type="AlphaFoldDB" id="A0A5C5FTJ0"/>
<name>A0A5C5FTJ0_9BASI</name>
<organism evidence="2 3">
    <name type="scientific">Rhodotorula diobovata</name>
    <dbReference type="NCBI Taxonomy" id="5288"/>
    <lineage>
        <taxon>Eukaryota</taxon>
        <taxon>Fungi</taxon>
        <taxon>Dikarya</taxon>
        <taxon>Basidiomycota</taxon>
        <taxon>Pucciniomycotina</taxon>
        <taxon>Microbotryomycetes</taxon>
        <taxon>Sporidiobolales</taxon>
        <taxon>Sporidiobolaceae</taxon>
        <taxon>Rhodotorula</taxon>
    </lineage>
</organism>
<evidence type="ECO:0000313" key="3">
    <source>
        <dbReference type="Proteomes" id="UP000311382"/>
    </source>
</evidence>
<feature type="compositionally biased region" description="Low complexity" evidence="1">
    <location>
        <begin position="49"/>
        <end position="62"/>
    </location>
</feature>
<comment type="caution">
    <text evidence="2">The sequence shown here is derived from an EMBL/GenBank/DDBJ whole genome shotgun (WGS) entry which is preliminary data.</text>
</comment>
<proteinExistence type="predicted"/>
<dbReference type="EMBL" id="SOZI01000091">
    <property type="protein sequence ID" value="TNY19566.1"/>
    <property type="molecule type" value="Genomic_DNA"/>
</dbReference>
<evidence type="ECO:0000256" key="1">
    <source>
        <dbReference type="SAM" id="MobiDB-lite"/>
    </source>
</evidence>
<feature type="region of interest" description="Disordered" evidence="1">
    <location>
        <begin position="140"/>
        <end position="170"/>
    </location>
</feature>
<gene>
    <name evidence="2" type="ORF">DMC30DRAFT_399992</name>
</gene>
<keyword evidence="3" id="KW-1185">Reference proteome</keyword>
<evidence type="ECO:0000313" key="2">
    <source>
        <dbReference type="EMBL" id="TNY19566.1"/>
    </source>
</evidence>